<dbReference type="Pfam" id="PF23598">
    <property type="entry name" value="LRR_14"/>
    <property type="match status" value="1"/>
</dbReference>
<evidence type="ECO:0000259" key="7">
    <source>
        <dbReference type="Pfam" id="PF23559"/>
    </source>
</evidence>
<dbReference type="FunFam" id="1.10.10.10:FF:000322">
    <property type="entry name" value="Probable disease resistance protein At1g63360"/>
    <property type="match status" value="1"/>
</dbReference>
<dbReference type="InterPro" id="IPR032675">
    <property type="entry name" value="LRR_dom_sf"/>
</dbReference>
<dbReference type="InterPro" id="IPR042197">
    <property type="entry name" value="Apaf_helical"/>
</dbReference>
<reference evidence="9" key="1">
    <citation type="submission" date="2023-03" db="EMBL/GenBank/DDBJ databases">
        <authorList>
            <person name="Julca I."/>
        </authorList>
    </citation>
    <scope>NUCLEOTIDE SEQUENCE</scope>
</reference>
<dbReference type="InterPro" id="IPR036388">
    <property type="entry name" value="WH-like_DNA-bd_sf"/>
</dbReference>
<sequence>MIFLLLKCMMKNLLILNLLDKEESLKLLQNKLVTVKSWPPASSDLLMQIAESCKGLPLTIVVVAGLLGNTKMESWKKILDGLSSGIVSSTEHCRNTLDLSYKHLPDYLKPCLLYFGAFQEYQEISAKRLLHLWVAEGFVQRYEMKRIQDVAEDFLNGLLRRSLIVVSKQRWDGGVKACRIHDLVREFCLQKAKDEHFLHILKGQNELLGFNEPQYVRRICIFSEAKHFKQSKLYCPRARCLVFNKEEGKICLLDMSCIIHNFKLLRVLDIADIDIGPRFPTEIQFLVQLAFLAIQGSFTLIPQWIAKLSNLETFILTSTEYWGLSFPGTLWNLHKLRNLYIRRVFSGCNLPLENLDSSSVLYELDRLSGVSFPMEVSMEKLMRKFPNIRTLKYTISLQDKIVIPEFLSKLESVSVPNHFGFPRILEFCFPAHLRKLALSGFELSGRNISIIGQLPNLEVLKLMEVEFERDAWELEEGDFSKLRFLTLFSKGIVSWRACDDQFELLQKLVLRSCIQLENMPSCLVSISALEMIEVLDCSENVETLVRKIEEEQENFGNSLRIIIQGTR</sequence>
<protein>
    <submittedName>
        <fullName evidence="9">OLC1v1036569C1</fullName>
    </submittedName>
</protein>
<dbReference type="InterPro" id="IPR058922">
    <property type="entry name" value="WHD_DRP"/>
</dbReference>
<feature type="domain" description="Disease resistance protein winged helix" evidence="7">
    <location>
        <begin position="118"/>
        <end position="187"/>
    </location>
</feature>
<dbReference type="PANTHER" id="PTHR15140">
    <property type="entry name" value="TUBULIN-SPECIFIC CHAPERONE E"/>
    <property type="match status" value="1"/>
</dbReference>
<keyword evidence="4" id="KW-0547">Nucleotide-binding</keyword>
<name>A0AAV1CVL3_OLDCO</name>
<keyword evidence="2" id="KW-0433">Leucine-rich repeat</keyword>
<organism evidence="9 10">
    <name type="scientific">Oldenlandia corymbosa var. corymbosa</name>
    <dbReference type="NCBI Taxonomy" id="529605"/>
    <lineage>
        <taxon>Eukaryota</taxon>
        <taxon>Viridiplantae</taxon>
        <taxon>Streptophyta</taxon>
        <taxon>Embryophyta</taxon>
        <taxon>Tracheophyta</taxon>
        <taxon>Spermatophyta</taxon>
        <taxon>Magnoliopsida</taxon>
        <taxon>eudicotyledons</taxon>
        <taxon>Gunneridae</taxon>
        <taxon>Pentapetalae</taxon>
        <taxon>asterids</taxon>
        <taxon>lamiids</taxon>
        <taxon>Gentianales</taxon>
        <taxon>Rubiaceae</taxon>
        <taxon>Rubioideae</taxon>
        <taxon>Spermacoceae</taxon>
        <taxon>Hedyotis-Oldenlandia complex</taxon>
        <taxon>Oldenlandia</taxon>
    </lineage>
</organism>
<dbReference type="Proteomes" id="UP001161247">
    <property type="component" value="Chromosome 3"/>
</dbReference>
<dbReference type="InterPro" id="IPR027417">
    <property type="entry name" value="P-loop_NTPase"/>
</dbReference>
<evidence type="ECO:0000313" key="9">
    <source>
        <dbReference type="EMBL" id="CAI9099709.1"/>
    </source>
</evidence>
<gene>
    <name evidence="9" type="ORF">OLC1_LOCUS9674</name>
</gene>
<dbReference type="InterPro" id="IPR055414">
    <property type="entry name" value="LRR_R13L4/SHOC2-like"/>
</dbReference>
<dbReference type="GO" id="GO:0005524">
    <property type="term" value="F:ATP binding"/>
    <property type="evidence" value="ECO:0007669"/>
    <property type="project" value="UniProtKB-KW"/>
</dbReference>
<dbReference type="Gene3D" id="3.80.10.10">
    <property type="entry name" value="Ribonuclease Inhibitor"/>
    <property type="match status" value="1"/>
</dbReference>
<keyword evidence="6" id="KW-0067">ATP-binding</keyword>
<evidence type="ECO:0000256" key="6">
    <source>
        <dbReference type="ARBA" id="ARBA00022840"/>
    </source>
</evidence>
<accession>A0AAV1CVL3</accession>
<comment type="similarity">
    <text evidence="1">Belongs to the disease resistance NB-LRR family.</text>
</comment>
<evidence type="ECO:0000313" key="10">
    <source>
        <dbReference type="Proteomes" id="UP001161247"/>
    </source>
</evidence>
<proteinExistence type="inferred from homology"/>
<keyword evidence="3" id="KW-0677">Repeat</keyword>
<dbReference type="Gene3D" id="1.10.8.430">
    <property type="entry name" value="Helical domain of apoptotic protease-activating factors"/>
    <property type="match status" value="1"/>
</dbReference>
<evidence type="ECO:0000256" key="1">
    <source>
        <dbReference type="ARBA" id="ARBA00008894"/>
    </source>
</evidence>
<dbReference type="GO" id="GO:0006952">
    <property type="term" value="P:defense response"/>
    <property type="evidence" value="ECO:0007669"/>
    <property type="project" value="UniProtKB-KW"/>
</dbReference>
<evidence type="ECO:0000256" key="5">
    <source>
        <dbReference type="ARBA" id="ARBA00022821"/>
    </source>
</evidence>
<dbReference type="EMBL" id="OX459120">
    <property type="protein sequence ID" value="CAI9099709.1"/>
    <property type="molecule type" value="Genomic_DNA"/>
</dbReference>
<evidence type="ECO:0000259" key="8">
    <source>
        <dbReference type="Pfam" id="PF23598"/>
    </source>
</evidence>
<feature type="domain" description="Disease resistance R13L4/SHOC-2-like LRR" evidence="8">
    <location>
        <begin position="259"/>
        <end position="550"/>
    </location>
</feature>
<keyword evidence="10" id="KW-1185">Reference proteome</keyword>
<keyword evidence="5" id="KW-0611">Plant defense</keyword>
<dbReference type="Pfam" id="PF23559">
    <property type="entry name" value="WHD_DRP"/>
    <property type="match status" value="1"/>
</dbReference>
<evidence type="ECO:0000256" key="3">
    <source>
        <dbReference type="ARBA" id="ARBA00022737"/>
    </source>
</evidence>
<dbReference type="Gene3D" id="1.10.10.10">
    <property type="entry name" value="Winged helix-like DNA-binding domain superfamily/Winged helix DNA-binding domain"/>
    <property type="match status" value="1"/>
</dbReference>
<dbReference type="AlphaFoldDB" id="A0AAV1CVL3"/>
<evidence type="ECO:0000256" key="4">
    <source>
        <dbReference type="ARBA" id="ARBA00022741"/>
    </source>
</evidence>
<dbReference type="PANTHER" id="PTHR15140:SF33">
    <property type="entry name" value="LATE BLIGHT RESISTANCE PROTEIN HOMOLOG R1A-3 ISOFORM X1"/>
    <property type="match status" value="1"/>
</dbReference>
<dbReference type="SUPFAM" id="SSF52058">
    <property type="entry name" value="L domain-like"/>
    <property type="match status" value="1"/>
</dbReference>
<dbReference type="GO" id="GO:0043531">
    <property type="term" value="F:ADP binding"/>
    <property type="evidence" value="ECO:0007669"/>
    <property type="project" value="InterPro"/>
</dbReference>
<evidence type="ECO:0000256" key="2">
    <source>
        <dbReference type="ARBA" id="ARBA00022614"/>
    </source>
</evidence>
<dbReference type="SUPFAM" id="SSF52540">
    <property type="entry name" value="P-loop containing nucleoside triphosphate hydrolases"/>
    <property type="match status" value="1"/>
</dbReference>